<reference evidence="2 3" key="1">
    <citation type="submission" date="2014-02" db="EMBL/GenBank/DDBJ databases">
        <title>Diversity of Thermotogales isolates from hydrothermal vents.</title>
        <authorList>
            <person name="Haverkamp T.H.A."/>
            <person name="Lossouarn J."/>
            <person name="Geslin C."/>
            <person name="Nesbo C.L."/>
        </authorList>
    </citation>
    <scope>NUCLEOTIDE SEQUENCE [LARGE SCALE GENOMIC DNA]</scope>
    <source>
        <strain evidence="2 3">431</strain>
    </source>
</reference>
<evidence type="ECO:0000313" key="2">
    <source>
        <dbReference type="EMBL" id="APT74407.1"/>
    </source>
</evidence>
<feature type="transmembrane region" description="Helical" evidence="1">
    <location>
        <begin position="6"/>
        <end position="25"/>
    </location>
</feature>
<keyword evidence="1" id="KW-0472">Membrane</keyword>
<dbReference type="EMBL" id="CP007389">
    <property type="protein sequence ID" value="APT74407.1"/>
    <property type="molecule type" value="Genomic_DNA"/>
</dbReference>
<keyword evidence="3" id="KW-1185">Reference proteome</keyword>
<dbReference type="RefSeq" id="WP_012057706.1">
    <property type="nucleotide sequence ID" value="NZ_CP007389.1"/>
</dbReference>
<sequence length="162" mass="17898">MKKIKLLILFILIFSNIYFSMFLGANIGKELGGKNRYVLGTEIGSYSSIIALSLNLYYPMSGTDLDLENTNFSNIKLVEIDPYLSLNLKISSSAIYVGVAPILIADLETFEFGLYSRDIFHGKIGLKTGAPITISLEAITTFNLEFLSTDIYTINLGIGLTF</sequence>
<keyword evidence="1" id="KW-1133">Transmembrane helix</keyword>
<protein>
    <recommendedName>
        <fullName evidence="4">Outer membrane protein beta-barrel domain-containing protein</fullName>
    </recommendedName>
</protein>
<dbReference type="Proteomes" id="UP000185490">
    <property type="component" value="Chromosome"/>
</dbReference>
<proteinExistence type="predicted"/>
<organism evidence="2 3">
    <name type="scientific">Thermosipho melanesiensis</name>
    <dbReference type="NCBI Taxonomy" id="46541"/>
    <lineage>
        <taxon>Bacteria</taxon>
        <taxon>Thermotogati</taxon>
        <taxon>Thermotogota</taxon>
        <taxon>Thermotogae</taxon>
        <taxon>Thermotogales</taxon>
        <taxon>Fervidobacteriaceae</taxon>
        <taxon>Thermosipho</taxon>
    </lineage>
</organism>
<keyword evidence="1" id="KW-0812">Transmembrane</keyword>
<accession>A0ABN4UZ69</accession>
<name>A0ABN4UZ69_9BACT</name>
<evidence type="ECO:0000256" key="1">
    <source>
        <dbReference type="SAM" id="Phobius"/>
    </source>
</evidence>
<evidence type="ECO:0008006" key="4">
    <source>
        <dbReference type="Google" id="ProtNLM"/>
    </source>
</evidence>
<evidence type="ECO:0000313" key="3">
    <source>
        <dbReference type="Proteomes" id="UP000185490"/>
    </source>
</evidence>
<gene>
    <name evidence="2" type="ORF">BW47_07985</name>
</gene>